<evidence type="ECO:0000313" key="1">
    <source>
        <dbReference type="EMBL" id="MBO8448755.1"/>
    </source>
</evidence>
<sequence>MSGRLYPVCLAVLLLAVSCGQGGGRHRAPVQMISSSPASGSAFLQGVSAQYCGAAGDVFILAGGANFPDVPASEGGRKKFHDDILVLGRDLSGNLVWKKAGALPVPAAYGASAVLDTSLLIAGGASGAGSLDGVYELFPDGDSVRVSERLPLPFPLEQCASAVDDSNVYLAGGLSGNIPNLAVLASPRSGVSGWEVIAELPEPLVQPVAFSDGRGLYVWGGYNPERKAAVGKGYFLDFSSREWTMAPSPDGRTLTGAGGAAGPDGRFYVAGGVDRDVFTRALGLGPEEFHAYMLRKPSYYRFCDRMYAFDPRSGEWSLVYRDSRLAKAGAATGFHGPDMIIAGGEVKPGIRTPEAYQLSIGK</sequence>
<comment type="caution">
    <text evidence="1">The sequence shown here is derived from an EMBL/GenBank/DDBJ whole genome shotgun (WGS) entry which is preliminary data.</text>
</comment>
<dbReference type="InterPro" id="IPR015915">
    <property type="entry name" value="Kelch-typ_b-propeller"/>
</dbReference>
<dbReference type="SUPFAM" id="SSF117281">
    <property type="entry name" value="Kelch motif"/>
    <property type="match status" value="1"/>
</dbReference>
<dbReference type="PROSITE" id="PS51257">
    <property type="entry name" value="PROKAR_LIPOPROTEIN"/>
    <property type="match status" value="1"/>
</dbReference>
<dbReference type="AlphaFoldDB" id="A0A9D9HC37"/>
<evidence type="ECO:0008006" key="3">
    <source>
        <dbReference type="Google" id="ProtNLM"/>
    </source>
</evidence>
<evidence type="ECO:0000313" key="2">
    <source>
        <dbReference type="Proteomes" id="UP000810252"/>
    </source>
</evidence>
<name>A0A9D9HC37_9BACT</name>
<gene>
    <name evidence="1" type="ORF">IAC29_05745</name>
</gene>
<proteinExistence type="predicted"/>
<dbReference type="Gene3D" id="2.120.10.80">
    <property type="entry name" value="Kelch-type beta propeller"/>
    <property type="match status" value="2"/>
</dbReference>
<reference evidence="1" key="2">
    <citation type="journal article" date="2021" name="PeerJ">
        <title>Extensive microbial diversity within the chicken gut microbiome revealed by metagenomics and culture.</title>
        <authorList>
            <person name="Gilroy R."/>
            <person name="Ravi A."/>
            <person name="Getino M."/>
            <person name="Pursley I."/>
            <person name="Horton D.L."/>
            <person name="Alikhan N.F."/>
            <person name="Baker D."/>
            <person name="Gharbi K."/>
            <person name="Hall N."/>
            <person name="Watson M."/>
            <person name="Adriaenssens E.M."/>
            <person name="Foster-Nyarko E."/>
            <person name="Jarju S."/>
            <person name="Secka A."/>
            <person name="Antonio M."/>
            <person name="Oren A."/>
            <person name="Chaudhuri R.R."/>
            <person name="La Ragione R."/>
            <person name="Hildebrand F."/>
            <person name="Pallen M.J."/>
        </authorList>
    </citation>
    <scope>NUCLEOTIDE SEQUENCE</scope>
    <source>
        <strain evidence="1">20514</strain>
    </source>
</reference>
<protein>
    <recommendedName>
        <fullName evidence="3">Cyclically-permuted mutarotase family protein</fullName>
    </recommendedName>
</protein>
<dbReference type="EMBL" id="JADIMQ010000081">
    <property type="protein sequence ID" value="MBO8448755.1"/>
    <property type="molecule type" value="Genomic_DNA"/>
</dbReference>
<reference evidence="1" key="1">
    <citation type="submission" date="2020-10" db="EMBL/GenBank/DDBJ databases">
        <authorList>
            <person name="Gilroy R."/>
        </authorList>
    </citation>
    <scope>NUCLEOTIDE SEQUENCE</scope>
    <source>
        <strain evidence="1">20514</strain>
    </source>
</reference>
<dbReference type="InterPro" id="IPR056734">
    <property type="entry name" value="NANM"/>
</dbReference>
<dbReference type="Pfam" id="PF24996">
    <property type="entry name" value="NANM"/>
    <property type="match status" value="1"/>
</dbReference>
<accession>A0A9D9HC37</accession>
<dbReference type="Proteomes" id="UP000810252">
    <property type="component" value="Unassembled WGS sequence"/>
</dbReference>
<organism evidence="1 2">
    <name type="scientific">Candidatus Cryptobacteroides merdigallinarum</name>
    <dbReference type="NCBI Taxonomy" id="2840770"/>
    <lineage>
        <taxon>Bacteria</taxon>
        <taxon>Pseudomonadati</taxon>
        <taxon>Bacteroidota</taxon>
        <taxon>Bacteroidia</taxon>
        <taxon>Bacteroidales</taxon>
        <taxon>Candidatus Cryptobacteroides</taxon>
    </lineage>
</organism>